<name>A0AAN6MCV7_9PEZI</name>
<accession>A0AAN6MCV7</accession>
<protein>
    <submittedName>
        <fullName evidence="2">Uncharacterized protein</fullName>
    </submittedName>
</protein>
<proteinExistence type="predicted"/>
<gene>
    <name evidence="2" type="ORF">C8A05DRAFT_38799</name>
</gene>
<dbReference type="EMBL" id="MU856108">
    <property type="protein sequence ID" value="KAK3897638.1"/>
    <property type="molecule type" value="Genomic_DNA"/>
</dbReference>
<sequence>MTAAEKINAGTAAMDEAAKAAAAGQEEAQSQDGNQGQGRDQSDCDGPYICDCRLCICGRAVEFPGDMCFECSKTH</sequence>
<reference evidence="2" key="1">
    <citation type="journal article" date="2023" name="Mol. Phylogenet. Evol.">
        <title>Genome-scale phylogeny and comparative genomics of the fungal order Sordariales.</title>
        <authorList>
            <person name="Hensen N."/>
            <person name="Bonometti L."/>
            <person name="Westerberg I."/>
            <person name="Brannstrom I.O."/>
            <person name="Guillou S."/>
            <person name="Cros-Aarteil S."/>
            <person name="Calhoun S."/>
            <person name="Haridas S."/>
            <person name="Kuo A."/>
            <person name="Mondo S."/>
            <person name="Pangilinan J."/>
            <person name="Riley R."/>
            <person name="LaButti K."/>
            <person name="Andreopoulos B."/>
            <person name="Lipzen A."/>
            <person name="Chen C."/>
            <person name="Yan M."/>
            <person name="Daum C."/>
            <person name="Ng V."/>
            <person name="Clum A."/>
            <person name="Steindorff A."/>
            <person name="Ohm R.A."/>
            <person name="Martin F."/>
            <person name="Silar P."/>
            <person name="Natvig D.O."/>
            <person name="Lalanne C."/>
            <person name="Gautier V."/>
            <person name="Ament-Velasquez S.L."/>
            <person name="Kruys A."/>
            <person name="Hutchinson M.I."/>
            <person name="Powell A.J."/>
            <person name="Barry K."/>
            <person name="Miller A.N."/>
            <person name="Grigoriev I.V."/>
            <person name="Debuchy R."/>
            <person name="Gladieux P."/>
            <person name="Hiltunen Thoren M."/>
            <person name="Johannesson H."/>
        </authorList>
    </citation>
    <scope>NUCLEOTIDE SEQUENCE</scope>
    <source>
        <strain evidence="2">CBS 103.79</strain>
    </source>
</reference>
<feature type="compositionally biased region" description="Low complexity" evidence="1">
    <location>
        <begin position="9"/>
        <end position="33"/>
    </location>
</feature>
<comment type="caution">
    <text evidence="2">The sequence shown here is derived from an EMBL/GenBank/DDBJ whole genome shotgun (WGS) entry which is preliminary data.</text>
</comment>
<organism evidence="2 3">
    <name type="scientific">Staphylotrichum tortipilum</name>
    <dbReference type="NCBI Taxonomy" id="2831512"/>
    <lineage>
        <taxon>Eukaryota</taxon>
        <taxon>Fungi</taxon>
        <taxon>Dikarya</taxon>
        <taxon>Ascomycota</taxon>
        <taxon>Pezizomycotina</taxon>
        <taxon>Sordariomycetes</taxon>
        <taxon>Sordariomycetidae</taxon>
        <taxon>Sordariales</taxon>
        <taxon>Chaetomiaceae</taxon>
        <taxon>Staphylotrichum</taxon>
    </lineage>
</organism>
<evidence type="ECO:0000313" key="3">
    <source>
        <dbReference type="Proteomes" id="UP001303889"/>
    </source>
</evidence>
<reference evidence="2" key="2">
    <citation type="submission" date="2023-05" db="EMBL/GenBank/DDBJ databases">
        <authorList>
            <consortium name="Lawrence Berkeley National Laboratory"/>
            <person name="Steindorff A."/>
            <person name="Hensen N."/>
            <person name="Bonometti L."/>
            <person name="Westerberg I."/>
            <person name="Brannstrom I.O."/>
            <person name="Guillou S."/>
            <person name="Cros-Aarteil S."/>
            <person name="Calhoun S."/>
            <person name="Haridas S."/>
            <person name="Kuo A."/>
            <person name="Mondo S."/>
            <person name="Pangilinan J."/>
            <person name="Riley R."/>
            <person name="Labutti K."/>
            <person name="Andreopoulos B."/>
            <person name="Lipzen A."/>
            <person name="Chen C."/>
            <person name="Yanf M."/>
            <person name="Daum C."/>
            <person name="Ng V."/>
            <person name="Clum A."/>
            <person name="Ohm R."/>
            <person name="Martin F."/>
            <person name="Silar P."/>
            <person name="Natvig D."/>
            <person name="Lalanne C."/>
            <person name="Gautier V."/>
            <person name="Ament-Velasquez S.L."/>
            <person name="Kruys A."/>
            <person name="Hutchinson M.I."/>
            <person name="Powell A.J."/>
            <person name="Barry K."/>
            <person name="Miller A.N."/>
            <person name="Grigoriev I.V."/>
            <person name="Debuchy R."/>
            <person name="Gladieux P."/>
            <person name="Thoren M.H."/>
            <person name="Johannesson H."/>
        </authorList>
    </citation>
    <scope>NUCLEOTIDE SEQUENCE</scope>
    <source>
        <strain evidence="2">CBS 103.79</strain>
    </source>
</reference>
<evidence type="ECO:0000256" key="1">
    <source>
        <dbReference type="SAM" id="MobiDB-lite"/>
    </source>
</evidence>
<evidence type="ECO:0000313" key="2">
    <source>
        <dbReference type="EMBL" id="KAK3897638.1"/>
    </source>
</evidence>
<keyword evidence="3" id="KW-1185">Reference proteome</keyword>
<dbReference type="AlphaFoldDB" id="A0AAN6MCV7"/>
<feature type="region of interest" description="Disordered" evidence="1">
    <location>
        <begin position="1"/>
        <end position="42"/>
    </location>
</feature>
<dbReference type="Proteomes" id="UP001303889">
    <property type="component" value="Unassembled WGS sequence"/>
</dbReference>